<comment type="similarity">
    <text evidence="2 9">Belongs to the Mediator complex subunit 19 family.</text>
</comment>
<keyword evidence="6 9" id="KW-0804">Transcription</keyword>
<evidence type="ECO:0000256" key="9">
    <source>
        <dbReference type="RuleBase" id="RU364151"/>
    </source>
</evidence>
<evidence type="ECO:0000313" key="12">
    <source>
        <dbReference type="Proteomes" id="UP000478008"/>
    </source>
</evidence>
<dbReference type="Proteomes" id="UP000478008">
    <property type="component" value="Unassembled WGS sequence"/>
</dbReference>
<evidence type="ECO:0000256" key="10">
    <source>
        <dbReference type="SAM" id="MobiDB-lite"/>
    </source>
</evidence>
<dbReference type="GO" id="GO:0016592">
    <property type="term" value="C:mediator complex"/>
    <property type="evidence" value="ECO:0007669"/>
    <property type="project" value="InterPro"/>
</dbReference>
<feature type="compositionally biased region" description="Basic residues" evidence="10">
    <location>
        <begin position="159"/>
        <end position="169"/>
    </location>
</feature>
<name>A0A7D9CUK3_DEKBR</name>
<evidence type="ECO:0000256" key="6">
    <source>
        <dbReference type="ARBA" id="ARBA00023163"/>
    </source>
</evidence>
<proteinExistence type="inferred from homology"/>
<dbReference type="GO" id="GO:0006357">
    <property type="term" value="P:regulation of transcription by RNA polymerase II"/>
    <property type="evidence" value="ECO:0007669"/>
    <property type="project" value="InterPro"/>
</dbReference>
<reference evidence="11 12" key="1">
    <citation type="submission" date="2019-07" db="EMBL/GenBank/DDBJ databases">
        <authorList>
            <person name="Friedrich A."/>
            <person name="Schacherer J."/>
        </authorList>
    </citation>
    <scope>NUCLEOTIDE SEQUENCE [LARGE SCALE GENOMIC DNA]</scope>
</reference>
<dbReference type="InterPro" id="IPR013942">
    <property type="entry name" value="Mediator_Med19_fun"/>
</dbReference>
<keyword evidence="4 9" id="KW-0805">Transcription regulation</keyword>
<protein>
    <recommendedName>
        <fullName evidence="3 9">Mediator of RNA polymerase II transcription subunit 19</fullName>
    </recommendedName>
    <alternativeName>
        <fullName evidence="8 9">Mediator complex subunit 19</fullName>
    </alternativeName>
</protein>
<evidence type="ECO:0000256" key="1">
    <source>
        <dbReference type="ARBA" id="ARBA00004123"/>
    </source>
</evidence>
<evidence type="ECO:0000256" key="5">
    <source>
        <dbReference type="ARBA" id="ARBA00023159"/>
    </source>
</evidence>
<evidence type="ECO:0000256" key="4">
    <source>
        <dbReference type="ARBA" id="ARBA00023015"/>
    </source>
</evidence>
<evidence type="ECO:0000256" key="8">
    <source>
        <dbReference type="ARBA" id="ARBA00032018"/>
    </source>
</evidence>
<evidence type="ECO:0000256" key="2">
    <source>
        <dbReference type="ARBA" id="ARBA00009259"/>
    </source>
</evidence>
<gene>
    <name evidence="11" type="primary">ROX3</name>
    <name evidence="9" type="synonym">MED19</name>
    <name evidence="11" type="ORF">DEBR0S1_02498G</name>
</gene>
<comment type="function">
    <text evidence="9">Component of the Mediator complex, a coactivator involved in the regulated transcription of nearly all RNA polymerase II-dependent genes. Mediator functions as a bridge to convey information from gene-specific regulatory proteins to the basal RNA polymerase II transcription machinery. Mediator is recruited to promoters by direct interactions with regulatory proteins and serves as a scaffold for the assembly of a functional preinitiation complex with RNA polymerase II and the general transcription factors.</text>
</comment>
<evidence type="ECO:0000313" key="11">
    <source>
        <dbReference type="EMBL" id="VUG15895.1"/>
    </source>
</evidence>
<keyword evidence="5 9" id="KW-0010">Activator</keyword>
<dbReference type="GO" id="GO:0070847">
    <property type="term" value="C:core mediator complex"/>
    <property type="evidence" value="ECO:0007669"/>
    <property type="project" value="TreeGrafter"/>
</dbReference>
<comment type="subcellular location">
    <subcellularLocation>
        <location evidence="1 9">Nucleus</location>
    </subcellularLocation>
</comment>
<evidence type="ECO:0000256" key="7">
    <source>
        <dbReference type="ARBA" id="ARBA00023242"/>
    </source>
</evidence>
<dbReference type="PANTHER" id="PTHR28270">
    <property type="entry name" value="MEDIATOR OF RNA POLYMERASE II TRANSCRIPTION SUBUNIT 19"/>
    <property type="match status" value="1"/>
</dbReference>
<accession>A0A7D9CUK3</accession>
<evidence type="ECO:0000256" key="3">
    <source>
        <dbReference type="ARBA" id="ARBA00019615"/>
    </source>
</evidence>
<feature type="region of interest" description="Disordered" evidence="10">
    <location>
        <begin position="141"/>
        <end position="169"/>
    </location>
</feature>
<organism evidence="11 12">
    <name type="scientific">Dekkera bruxellensis</name>
    <name type="common">Brettanomyces custersii</name>
    <dbReference type="NCBI Taxonomy" id="5007"/>
    <lineage>
        <taxon>Eukaryota</taxon>
        <taxon>Fungi</taxon>
        <taxon>Dikarya</taxon>
        <taxon>Ascomycota</taxon>
        <taxon>Saccharomycotina</taxon>
        <taxon>Pichiomycetes</taxon>
        <taxon>Pichiales</taxon>
        <taxon>Pichiaceae</taxon>
        <taxon>Brettanomyces</taxon>
    </lineage>
</organism>
<dbReference type="EMBL" id="CABFWN010000001">
    <property type="protein sequence ID" value="VUG15895.1"/>
    <property type="molecule type" value="Genomic_DNA"/>
</dbReference>
<dbReference type="AlphaFoldDB" id="A0A7D9CUK3"/>
<dbReference type="GO" id="GO:0003712">
    <property type="term" value="F:transcription coregulator activity"/>
    <property type="evidence" value="ECO:0007669"/>
    <property type="project" value="InterPro"/>
</dbReference>
<sequence length="169" mass="19201">MSSEVADNNGCEEITGDEYYYIDKNQHYETLKPSLRTDVIRDYGLLELAESVARTNPDGTKGVKLRKSYKSHIADLPGKYTIPKGTTLSPIICVPDNPDMIQPEIKPFEIERLKRLFNFEKSSVNGIPGFDASKLAIGSSDFSDKNRKRMSSPDERSDLKRRHVRVKFD</sequence>
<keyword evidence="12" id="KW-1185">Reference proteome</keyword>
<comment type="subunit">
    <text evidence="9">Component of the Mediator complex.</text>
</comment>
<dbReference type="Pfam" id="PF08633">
    <property type="entry name" value="Rox3"/>
    <property type="match status" value="1"/>
</dbReference>
<keyword evidence="7 9" id="KW-0539">Nucleus</keyword>
<dbReference type="PANTHER" id="PTHR28270:SF1">
    <property type="entry name" value="MEDIATOR OF RNA POLYMERASE II TRANSCRIPTION SUBUNIT 19"/>
    <property type="match status" value="1"/>
</dbReference>